<dbReference type="Gene3D" id="3.90.550.10">
    <property type="entry name" value="Spore Coat Polysaccharide Biosynthesis Protein SpsA, Chain A"/>
    <property type="match status" value="1"/>
</dbReference>
<evidence type="ECO:0000259" key="2">
    <source>
        <dbReference type="Pfam" id="PF00535"/>
    </source>
</evidence>
<dbReference type="Pfam" id="PF02709">
    <property type="entry name" value="Glyco_transf_7C"/>
    <property type="match status" value="1"/>
</dbReference>
<name>A0AAV5AYK1_9FLAO</name>
<dbReference type="Proteomes" id="UP001207736">
    <property type="component" value="Unassembled WGS sequence"/>
</dbReference>
<dbReference type="InterPro" id="IPR001173">
    <property type="entry name" value="Glyco_trans_2-like"/>
</dbReference>
<organism evidence="4 6">
    <name type="scientific">Capnocytophaga catalasegens</name>
    <dbReference type="NCBI Taxonomy" id="1004260"/>
    <lineage>
        <taxon>Bacteria</taxon>
        <taxon>Pseudomonadati</taxon>
        <taxon>Bacteroidota</taxon>
        <taxon>Flavobacteriia</taxon>
        <taxon>Flavobacteriales</taxon>
        <taxon>Flavobacteriaceae</taxon>
        <taxon>Capnocytophaga</taxon>
    </lineage>
</organism>
<feature type="domain" description="Glycosyltransferase 2-like" evidence="2">
    <location>
        <begin position="5"/>
        <end position="146"/>
    </location>
</feature>
<reference evidence="4 7" key="1">
    <citation type="submission" date="2021-11" db="EMBL/GenBank/DDBJ databases">
        <title>Draft genome sequence of Capnocytophaga sp. strain KC07075 isolated from cat oral cavity.</title>
        <authorList>
            <person name="Suzuki M."/>
            <person name="Imaoka K."/>
            <person name="Kimura M."/>
            <person name="Morikawa S."/>
            <person name="Maeda K."/>
        </authorList>
    </citation>
    <scope>NUCLEOTIDE SEQUENCE</scope>
    <source>
        <strain evidence="4">KC07075</strain>
        <strain evidence="5 7">KC07079</strain>
    </source>
</reference>
<dbReference type="GO" id="GO:0016740">
    <property type="term" value="F:transferase activity"/>
    <property type="evidence" value="ECO:0007669"/>
    <property type="project" value="UniProtKB-KW"/>
</dbReference>
<dbReference type="PANTHER" id="PTHR43685">
    <property type="entry name" value="GLYCOSYLTRANSFERASE"/>
    <property type="match status" value="1"/>
</dbReference>
<gene>
    <name evidence="4" type="ORF">RCZ15_17260</name>
    <name evidence="5" type="ORF">RCZ16_02240</name>
</gene>
<dbReference type="SUPFAM" id="SSF53448">
    <property type="entry name" value="Nucleotide-diphospho-sugar transferases"/>
    <property type="match status" value="1"/>
</dbReference>
<dbReference type="EMBL" id="BQKA01000033">
    <property type="protein sequence ID" value="GJM50753.1"/>
    <property type="molecule type" value="Genomic_DNA"/>
</dbReference>
<dbReference type="InterPro" id="IPR027791">
    <property type="entry name" value="Galactosyl_T_C"/>
</dbReference>
<dbReference type="InterPro" id="IPR050834">
    <property type="entry name" value="Glycosyltransf_2"/>
</dbReference>
<accession>A0AAV5AYK1</accession>
<protein>
    <submittedName>
        <fullName evidence="4">Glycosyl transferase</fullName>
    </submittedName>
</protein>
<evidence type="ECO:0000259" key="3">
    <source>
        <dbReference type="Pfam" id="PF02709"/>
    </source>
</evidence>
<dbReference type="Pfam" id="PF00535">
    <property type="entry name" value="Glycos_transf_2"/>
    <property type="match status" value="1"/>
</dbReference>
<dbReference type="Proteomes" id="UP001208692">
    <property type="component" value="Unassembled WGS sequence"/>
</dbReference>
<dbReference type="EMBL" id="BQKB01000007">
    <property type="protein sequence ID" value="GJM51906.1"/>
    <property type="molecule type" value="Genomic_DNA"/>
</dbReference>
<dbReference type="InterPro" id="IPR029044">
    <property type="entry name" value="Nucleotide-diphossugar_trans"/>
</dbReference>
<dbReference type="AlphaFoldDB" id="A0AAV5AYK1"/>
<evidence type="ECO:0000313" key="5">
    <source>
        <dbReference type="EMBL" id="GJM51906.1"/>
    </source>
</evidence>
<evidence type="ECO:0000313" key="7">
    <source>
        <dbReference type="Proteomes" id="UP001208692"/>
    </source>
</evidence>
<evidence type="ECO:0000256" key="1">
    <source>
        <dbReference type="ARBA" id="ARBA00022679"/>
    </source>
</evidence>
<evidence type="ECO:0000313" key="4">
    <source>
        <dbReference type="EMBL" id="GJM50753.1"/>
    </source>
</evidence>
<comment type="caution">
    <text evidence="4">The sequence shown here is derived from an EMBL/GenBank/DDBJ whole genome shotgun (WGS) entry which is preliminary data.</text>
</comment>
<sequence>MKTTLLISTYNKIDALELCLLSVLRQKKMPDEILIADDGSRSDTKDFIDAFRSKFSVPLKHIWHEDNGFRKTIILNRALKVAQGDYIIQIDGDIILHKEFIKDHIDFAQKGGFVRGKRVWLSQGETDRLLQQKTIEVNIFTPKTRMLENAFRVKFLMHFFGRKNKPTGDGVMGGNTAFWREDAIKINGFNNEIISWGIEDWEFAQRLAHLGNVRRTLRFGAVQYHLEHNEYERKPPQEHLEIAQKLKSEKFIECTNGLAQIDNFTEKFAIYE</sequence>
<proteinExistence type="predicted"/>
<dbReference type="CDD" id="cd06420">
    <property type="entry name" value="GT2_Chondriotin_Pol_N"/>
    <property type="match status" value="1"/>
</dbReference>
<dbReference type="RefSeq" id="WP_264845509.1">
    <property type="nucleotide sequence ID" value="NZ_BPMA01000012.1"/>
</dbReference>
<evidence type="ECO:0000313" key="6">
    <source>
        <dbReference type="Proteomes" id="UP001207736"/>
    </source>
</evidence>
<feature type="domain" description="Galactosyltransferase C-terminal" evidence="3">
    <location>
        <begin position="168"/>
        <end position="211"/>
    </location>
</feature>
<keyword evidence="1 4" id="KW-0808">Transferase</keyword>
<dbReference type="PANTHER" id="PTHR43685:SF3">
    <property type="entry name" value="SLR2126 PROTEIN"/>
    <property type="match status" value="1"/>
</dbReference>
<keyword evidence="7" id="KW-1185">Reference proteome</keyword>